<dbReference type="EMBL" id="GBRH01173188">
    <property type="protein sequence ID" value="JAE24708.1"/>
    <property type="molecule type" value="Transcribed_RNA"/>
</dbReference>
<evidence type="ECO:0000256" key="1">
    <source>
        <dbReference type="SAM" id="MobiDB-lite"/>
    </source>
</evidence>
<name>A0A0A9GVS0_ARUDO</name>
<sequence length="67" mass="7641">MHFFTAVAATSNCFFRNSRKHTTPLLPSSSRSISYREPQSSKKDIIEAILYLHPDKDEKHSASSSER</sequence>
<organism evidence="2">
    <name type="scientific">Arundo donax</name>
    <name type="common">Giant reed</name>
    <name type="synonym">Donax arundinaceus</name>
    <dbReference type="NCBI Taxonomy" id="35708"/>
    <lineage>
        <taxon>Eukaryota</taxon>
        <taxon>Viridiplantae</taxon>
        <taxon>Streptophyta</taxon>
        <taxon>Embryophyta</taxon>
        <taxon>Tracheophyta</taxon>
        <taxon>Spermatophyta</taxon>
        <taxon>Magnoliopsida</taxon>
        <taxon>Liliopsida</taxon>
        <taxon>Poales</taxon>
        <taxon>Poaceae</taxon>
        <taxon>PACMAD clade</taxon>
        <taxon>Arundinoideae</taxon>
        <taxon>Arundineae</taxon>
        <taxon>Arundo</taxon>
    </lineage>
</organism>
<feature type="region of interest" description="Disordered" evidence="1">
    <location>
        <begin position="19"/>
        <end position="39"/>
    </location>
</feature>
<proteinExistence type="predicted"/>
<accession>A0A0A9GVS0</accession>
<reference evidence="2" key="1">
    <citation type="submission" date="2014-09" db="EMBL/GenBank/DDBJ databases">
        <authorList>
            <person name="Magalhaes I.L.F."/>
            <person name="Oliveira U."/>
            <person name="Santos F.R."/>
            <person name="Vidigal T.H.D.A."/>
            <person name="Brescovit A.D."/>
            <person name="Santos A.J."/>
        </authorList>
    </citation>
    <scope>NUCLEOTIDE SEQUENCE</scope>
    <source>
        <tissue evidence="2">Shoot tissue taken approximately 20 cm above the soil surface</tissue>
    </source>
</reference>
<dbReference type="AlphaFoldDB" id="A0A0A9GVS0"/>
<reference evidence="2" key="2">
    <citation type="journal article" date="2015" name="Data Brief">
        <title>Shoot transcriptome of the giant reed, Arundo donax.</title>
        <authorList>
            <person name="Barrero R.A."/>
            <person name="Guerrero F.D."/>
            <person name="Moolhuijzen P."/>
            <person name="Goolsby J.A."/>
            <person name="Tidwell J."/>
            <person name="Bellgard S.E."/>
            <person name="Bellgard M.I."/>
        </authorList>
    </citation>
    <scope>NUCLEOTIDE SEQUENCE</scope>
    <source>
        <tissue evidence="2">Shoot tissue taken approximately 20 cm above the soil surface</tissue>
    </source>
</reference>
<protein>
    <submittedName>
        <fullName evidence="2">Uncharacterized protein</fullName>
    </submittedName>
</protein>
<evidence type="ECO:0000313" key="2">
    <source>
        <dbReference type="EMBL" id="JAE24708.1"/>
    </source>
</evidence>